<dbReference type="SUPFAM" id="SSF46689">
    <property type="entry name" value="Homeodomain-like"/>
    <property type="match status" value="1"/>
</dbReference>
<dbReference type="STRING" id="1219058.AOA14_11720"/>
<dbReference type="EMBL" id="CP013342">
    <property type="protein sequence ID" value="AMU95275.1"/>
    <property type="molecule type" value="Genomic_DNA"/>
</dbReference>
<dbReference type="RefSeq" id="WP_062901940.1">
    <property type="nucleotide sequence ID" value="NZ_CP013342.1"/>
</dbReference>
<evidence type="ECO:0000256" key="2">
    <source>
        <dbReference type="PROSITE-ProRule" id="PRU00335"/>
    </source>
</evidence>
<dbReference type="AlphaFoldDB" id="A0A142W180"/>
<dbReference type="Pfam" id="PF00440">
    <property type="entry name" value="TetR_N"/>
    <property type="match status" value="1"/>
</dbReference>
<reference evidence="5" key="1">
    <citation type="submission" date="2015-11" db="EMBL/GenBank/DDBJ databases">
        <title>Complete genome sequence of a polyethylene glycol-degrading strain Sphingopyxis terrae strain 203-1 (NBRC 15098).</title>
        <authorList>
            <person name="Yoshiyuki O."/>
            <person name="Shouta N."/>
            <person name="Nagata Y."/>
            <person name="Numata M."/>
            <person name="Tsuchikane K."/>
            <person name="Hosoyama A."/>
            <person name="Yamazoe A."/>
            <person name="Tsuda M."/>
            <person name="Fujita N."/>
            <person name="Kawai F."/>
        </authorList>
    </citation>
    <scope>NUCLEOTIDE SEQUENCE [LARGE SCALE GENOMIC DNA]</scope>
    <source>
        <strain evidence="5">203-1</strain>
    </source>
</reference>
<evidence type="ECO:0000256" key="1">
    <source>
        <dbReference type="ARBA" id="ARBA00023125"/>
    </source>
</evidence>
<organism evidence="4 5">
    <name type="scientific">Sphingopyxis terrae subsp. terrae NBRC 15098</name>
    <dbReference type="NCBI Taxonomy" id="1219058"/>
    <lineage>
        <taxon>Bacteria</taxon>
        <taxon>Pseudomonadati</taxon>
        <taxon>Pseudomonadota</taxon>
        <taxon>Alphaproteobacteria</taxon>
        <taxon>Sphingomonadales</taxon>
        <taxon>Sphingomonadaceae</taxon>
        <taxon>Sphingopyxis</taxon>
    </lineage>
</organism>
<name>A0A142W180_9SPHN</name>
<proteinExistence type="predicted"/>
<keyword evidence="1 2" id="KW-0238">DNA-binding</keyword>
<evidence type="ECO:0000259" key="3">
    <source>
        <dbReference type="PROSITE" id="PS50977"/>
    </source>
</evidence>
<dbReference type="InterPro" id="IPR009057">
    <property type="entry name" value="Homeodomain-like_sf"/>
</dbReference>
<gene>
    <name evidence="4" type="ORF">AOA14_11720</name>
</gene>
<dbReference type="Proteomes" id="UP000076234">
    <property type="component" value="Chromosome"/>
</dbReference>
<dbReference type="GO" id="GO:0003677">
    <property type="term" value="F:DNA binding"/>
    <property type="evidence" value="ECO:0007669"/>
    <property type="project" value="UniProtKB-UniRule"/>
</dbReference>
<dbReference type="PROSITE" id="PS50977">
    <property type="entry name" value="HTH_TETR_2"/>
    <property type="match status" value="1"/>
</dbReference>
<accession>A0A142W180</accession>
<evidence type="ECO:0000313" key="5">
    <source>
        <dbReference type="Proteomes" id="UP000076234"/>
    </source>
</evidence>
<dbReference type="Gene3D" id="1.10.357.10">
    <property type="entry name" value="Tetracycline Repressor, domain 2"/>
    <property type="match status" value="1"/>
</dbReference>
<sequence length="185" mass="19605">MVSREEQRARVEAALAAHLLDHGLAQTSLRELARAAAVSDRMLLYYFTDKAEVLGCAAQRIAADLAGHIGEAVGEGERLAPLALLERAGALVTRAEIRPYMRLWVQMIAAAGRGEAPFPAIAEAMLAGFLAWVEAHLAIDEAADRQAVAAMIVAAVDGLAIIDIGRGPDLAARAARAISHLGRPR</sequence>
<protein>
    <recommendedName>
        <fullName evidence="3">HTH tetR-type domain-containing protein</fullName>
    </recommendedName>
</protein>
<dbReference type="InterPro" id="IPR001647">
    <property type="entry name" value="HTH_TetR"/>
</dbReference>
<reference evidence="4 5" key="2">
    <citation type="journal article" date="2016" name="Genome Announc.">
        <title>Complete Genome Sequence of Sphingopyxis terrae Strain 203-1 (NBRC 111660), a Polyethylene Glycol Degrader.</title>
        <authorList>
            <person name="Ohtsubo Y."/>
            <person name="Nonoyama S."/>
            <person name="Nagata Y."/>
            <person name="Numata M."/>
            <person name="Tsuchikane K."/>
            <person name="Hosoyama A."/>
            <person name="Yamazoe A."/>
            <person name="Tsuda M."/>
            <person name="Fujita N."/>
            <person name="Kawai F."/>
        </authorList>
    </citation>
    <scope>NUCLEOTIDE SEQUENCE [LARGE SCALE GENOMIC DNA]</scope>
    <source>
        <strain evidence="4 5">203-1</strain>
    </source>
</reference>
<dbReference type="KEGG" id="ster:AOA14_11720"/>
<evidence type="ECO:0000313" key="4">
    <source>
        <dbReference type="EMBL" id="AMU95275.1"/>
    </source>
</evidence>
<feature type="DNA-binding region" description="H-T-H motif" evidence="2">
    <location>
        <begin position="28"/>
        <end position="47"/>
    </location>
</feature>
<feature type="domain" description="HTH tetR-type" evidence="3">
    <location>
        <begin position="5"/>
        <end position="65"/>
    </location>
</feature>